<keyword evidence="1" id="KW-1133">Transmembrane helix</keyword>
<sequence length="355" mass="36601">MNWRAVLSEAGRNLASGTTRAAVFALALFAVAGGLAVADARSVVALEQRAAEFVASGASVRTLVAEGMTDGRSCERLGGVEGVRAAGALAAADPLVLEAMPANPLPAYEVTPGMAGVLGVHSVSADGAWLPADLARTLGVRAGETLATTTGPLTVAGTYRYPEDGRDSRLRHAVLVPRPAAGTFDECWAEVWPLSESTDALVYAAAEVRPGTTSNMTIGQLNNRFGASFDGRAEFTGRATRFGLPACALAGLVLGFVAVRLRRLEYAGALHVGVSRRALLGSTVVETAAWSLAAFALAAGALVFAVTVGNPADRLEVYLIGIRGPLAAACAAQAGAVAALLLVREKHLFGYFKNR</sequence>
<gene>
    <name evidence="2" type="ORF">ACFQRF_14135</name>
</gene>
<reference evidence="3" key="1">
    <citation type="journal article" date="2019" name="Int. J. Syst. Evol. Microbiol.">
        <title>The Global Catalogue of Microorganisms (GCM) 10K type strain sequencing project: providing services to taxonomists for standard genome sequencing and annotation.</title>
        <authorList>
            <consortium name="The Broad Institute Genomics Platform"/>
            <consortium name="The Broad Institute Genome Sequencing Center for Infectious Disease"/>
            <person name="Wu L."/>
            <person name="Ma J."/>
        </authorList>
    </citation>
    <scope>NUCLEOTIDE SEQUENCE [LARGE SCALE GENOMIC DNA]</scope>
    <source>
        <strain evidence="3">CGMCC 4.7382</strain>
    </source>
</reference>
<name>A0ABW2KHU9_9ACTN</name>
<feature type="transmembrane region" description="Helical" evidence="1">
    <location>
        <begin position="242"/>
        <end position="259"/>
    </location>
</feature>
<comment type="caution">
    <text evidence="2">The sequence shown here is derived from an EMBL/GenBank/DDBJ whole genome shotgun (WGS) entry which is preliminary data.</text>
</comment>
<keyword evidence="3" id="KW-1185">Reference proteome</keyword>
<proteinExistence type="predicted"/>
<accession>A0ABW2KHU9</accession>
<evidence type="ECO:0000256" key="1">
    <source>
        <dbReference type="SAM" id="Phobius"/>
    </source>
</evidence>
<protein>
    <recommendedName>
        <fullName evidence="4">ABC transporter permease</fullName>
    </recommendedName>
</protein>
<keyword evidence="1" id="KW-0812">Transmembrane</keyword>
<evidence type="ECO:0000313" key="3">
    <source>
        <dbReference type="Proteomes" id="UP001596540"/>
    </source>
</evidence>
<keyword evidence="1" id="KW-0472">Membrane</keyword>
<dbReference type="RefSeq" id="WP_379871538.1">
    <property type="nucleotide sequence ID" value="NZ_JBHTBH010000006.1"/>
</dbReference>
<organism evidence="2 3">
    <name type="scientific">Marinactinospora rubrisoli</name>
    <dbReference type="NCBI Taxonomy" id="2715399"/>
    <lineage>
        <taxon>Bacteria</taxon>
        <taxon>Bacillati</taxon>
        <taxon>Actinomycetota</taxon>
        <taxon>Actinomycetes</taxon>
        <taxon>Streptosporangiales</taxon>
        <taxon>Nocardiopsidaceae</taxon>
        <taxon>Marinactinospora</taxon>
    </lineage>
</organism>
<evidence type="ECO:0000313" key="2">
    <source>
        <dbReference type="EMBL" id="MFC7328884.1"/>
    </source>
</evidence>
<dbReference type="EMBL" id="JBHTBH010000006">
    <property type="protein sequence ID" value="MFC7328884.1"/>
    <property type="molecule type" value="Genomic_DNA"/>
</dbReference>
<feature type="transmembrane region" description="Helical" evidence="1">
    <location>
        <begin position="326"/>
        <end position="343"/>
    </location>
</feature>
<dbReference type="Proteomes" id="UP001596540">
    <property type="component" value="Unassembled WGS sequence"/>
</dbReference>
<feature type="transmembrane region" description="Helical" evidence="1">
    <location>
        <begin position="279"/>
        <end position="306"/>
    </location>
</feature>
<evidence type="ECO:0008006" key="4">
    <source>
        <dbReference type="Google" id="ProtNLM"/>
    </source>
</evidence>